<gene>
    <name evidence="3" type="ORF">B7R25_12975</name>
</gene>
<dbReference type="Proteomes" id="UP000257080">
    <property type="component" value="Unassembled WGS sequence"/>
</dbReference>
<evidence type="ECO:0000259" key="2">
    <source>
        <dbReference type="Pfam" id="PF03551"/>
    </source>
</evidence>
<dbReference type="OrthoDB" id="8443918at2"/>
<sequence>MSSIRLFILGSLAQHGEMHGHQLRLLAEEEHVHLWTDITVGSVYGAIKRLASEGLIDVVRVEREGNFPERQIYAISASGRDALAGIRLDQLTSVTFKPDPFDLALTRLDGERLDDMPHVIEGRIAALQALLADTEAANDRALPHLTLSESFAMKHRAHRMRGELDWQRELLAAMPDIVADERRHNEQGRAPLPTVTPVHADNPEAGSRPATADRASVPKSAPGLPSPTSSTHTPPETPPRKATTHV</sequence>
<comment type="caution">
    <text evidence="3">The sequence shown here is derived from an EMBL/GenBank/DDBJ whole genome shotgun (WGS) entry which is preliminary data.</text>
</comment>
<dbReference type="Pfam" id="PF03551">
    <property type="entry name" value="PadR"/>
    <property type="match status" value="1"/>
</dbReference>
<feature type="domain" description="Transcription regulator PadR N-terminal" evidence="2">
    <location>
        <begin position="8"/>
        <end position="84"/>
    </location>
</feature>
<proteinExistence type="predicted"/>
<dbReference type="RefSeq" id="WP_116419385.1">
    <property type="nucleotide sequence ID" value="NZ_NBXC01000025.1"/>
</dbReference>
<dbReference type="InterPro" id="IPR036388">
    <property type="entry name" value="WH-like_DNA-bd_sf"/>
</dbReference>
<name>A0A3E0W7F7_9MICO</name>
<dbReference type="EMBL" id="NBXE01000030">
    <property type="protein sequence ID" value="RFA25625.1"/>
    <property type="molecule type" value="Genomic_DNA"/>
</dbReference>
<dbReference type="SUPFAM" id="SSF46785">
    <property type="entry name" value="Winged helix' DNA-binding domain"/>
    <property type="match status" value="1"/>
</dbReference>
<dbReference type="InterPro" id="IPR036390">
    <property type="entry name" value="WH_DNA-bd_sf"/>
</dbReference>
<organism evidence="3 4">
    <name type="scientific">Subtercola boreus</name>
    <dbReference type="NCBI Taxonomy" id="120213"/>
    <lineage>
        <taxon>Bacteria</taxon>
        <taxon>Bacillati</taxon>
        <taxon>Actinomycetota</taxon>
        <taxon>Actinomycetes</taxon>
        <taxon>Micrococcales</taxon>
        <taxon>Microbacteriaceae</taxon>
        <taxon>Subtercola</taxon>
    </lineage>
</organism>
<evidence type="ECO:0000313" key="4">
    <source>
        <dbReference type="Proteomes" id="UP000257080"/>
    </source>
</evidence>
<dbReference type="PANTHER" id="PTHR43252">
    <property type="entry name" value="TRANSCRIPTIONAL REGULATOR YQJI"/>
    <property type="match status" value="1"/>
</dbReference>
<dbReference type="AlphaFoldDB" id="A0A3E0W7F7"/>
<reference evidence="3 4" key="1">
    <citation type="submission" date="2017-04" db="EMBL/GenBank/DDBJ databases">
        <title>Comparative genome analysis of Subtercola boreus.</title>
        <authorList>
            <person name="Cho Y.-J."/>
            <person name="Cho A."/>
            <person name="Kim O.-S."/>
            <person name="Lee J.-I."/>
        </authorList>
    </citation>
    <scope>NUCLEOTIDE SEQUENCE [LARGE SCALE GENOMIC DNA]</scope>
    <source>
        <strain evidence="3 4">P28004</strain>
    </source>
</reference>
<dbReference type="Gene3D" id="1.10.10.10">
    <property type="entry name" value="Winged helix-like DNA-binding domain superfamily/Winged helix DNA-binding domain"/>
    <property type="match status" value="1"/>
</dbReference>
<dbReference type="PANTHER" id="PTHR43252:SF7">
    <property type="entry name" value="TRANSCRIPTIONAL REGULATOR YQJI"/>
    <property type="match status" value="1"/>
</dbReference>
<dbReference type="InterPro" id="IPR005149">
    <property type="entry name" value="Tscrpt_reg_PadR_N"/>
</dbReference>
<accession>A0A3E0W7F7</accession>
<evidence type="ECO:0000256" key="1">
    <source>
        <dbReference type="SAM" id="MobiDB-lite"/>
    </source>
</evidence>
<feature type="region of interest" description="Disordered" evidence="1">
    <location>
        <begin position="182"/>
        <end position="246"/>
    </location>
</feature>
<evidence type="ECO:0000313" key="3">
    <source>
        <dbReference type="EMBL" id="RFA25625.1"/>
    </source>
</evidence>
<protein>
    <recommendedName>
        <fullName evidence="2">Transcription regulator PadR N-terminal domain-containing protein</fullName>
    </recommendedName>
</protein>